<dbReference type="Pfam" id="PF00005">
    <property type="entry name" value="ABC_tran"/>
    <property type="match status" value="1"/>
</dbReference>
<dbReference type="PANTHER" id="PTHR43394">
    <property type="entry name" value="ATP-DEPENDENT PERMEASE MDL1, MITOCHONDRIAL"/>
    <property type="match status" value="1"/>
</dbReference>
<evidence type="ECO:0000256" key="1">
    <source>
        <dbReference type="ARBA" id="ARBA00004651"/>
    </source>
</evidence>
<evidence type="ECO:0000313" key="6">
    <source>
        <dbReference type="EMBL" id="SNS73521.1"/>
    </source>
</evidence>
<dbReference type="SUPFAM" id="SSF52540">
    <property type="entry name" value="P-loop containing nucleoside triphosphate hydrolases"/>
    <property type="match status" value="1"/>
</dbReference>
<dbReference type="InterPro" id="IPR036640">
    <property type="entry name" value="ABC1_TM_sf"/>
</dbReference>
<name>A0A239GX58_9FIRM</name>
<dbReference type="GO" id="GO:0005886">
    <property type="term" value="C:plasma membrane"/>
    <property type="evidence" value="ECO:0007669"/>
    <property type="project" value="UniProtKB-SubCell"/>
</dbReference>
<keyword evidence="4" id="KW-0472">Membrane</keyword>
<comment type="subcellular location">
    <subcellularLocation>
        <location evidence="1">Cell membrane</location>
        <topology evidence="1">Multi-pass membrane protein</topology>
    </subcellularLocation>
</comment>
<dbReference type="PANTHER" id="PTHR43394:SF1">
    <property type="entry name" value="ATP-BINDING CASSETTE SUB-FAMILY B MEMBER 10, MITOCHONDRIAL"/>
    <property type="match status" value="1"/>
</dbReference>
<evidence type="ECO:0000256" key="4">
    <source>
        <dbReference type="ARBA" id="ARBA00023136"/>
    </source>
</evidence>
<dbReference type="AlphaFoldDB" id="A0A239GX58"/>
<reference evidence="6 7" key="1">
    <citation type="submission" date="2017-06" db="EMBL/GenBank/DDBJ databases">
        <authorList>
            <person name="Kim H.J."/>
            <person name="Triplett B.A."/>
        </authorList>
    </citation>
    <scope>NUCLEOTIDE SEQUENCE [LARGE SCALE GENOMIC DNA]</scope>
    <source>
        <strain evidence="6 7">SCA</strain>
    </source>
</reference>
<dbReference type="Gene3D" id="1.20.1560.10">
    <property type="entry name" value="ABC transporter type 1, transmembrane domain"/>
    <property type="match status" value="1"/>
</dbReference>
<dbReference type="InterPro" id="IPR027417">
    <property type="entry name" value="P-loop_NTPase"/>
</dbReference>
<dbReference type="GO" id="GO:0005524">
    <property type="term" value="F:ATP binding"/>
    <property type="evidence" value="ECO:0007669"/>
    <property type="project" value="InterPro"/>
</dbReference>
<dbReference type="InterPro" id="IPR003439">
    <property type="entry name" value="ABC_transporter-like_ATP-bd"/>
</dbReference>
<keyword evidence="3" id="KW-1133">Transmembrane helix</keyword>
<sequence length="101" mass="11522">MVSAERVFELLDEKEEIPDPENPRVIEFPRGEVKFQYVKFGYKEDVTLTEDMNLDVRQGQTIAIVGLTGAGKTTLVNLLMRFYEIQEGKITIDGINITDLK</sequence>
<organism evidence="6 7">
    <name type="scientific">Anaerovirgula multivorans</name>
    <dbReference type="NCBI Taxonomy" id="312168"/>
    <lineage>
        <taxon>Bacteria</taxon>
        <taxon>Bacillati</taxon>
        <taxon>Bacillota</taxon>
        <taxon>Clostridia</taxon>
        <taxon>Peptostreptococcales</taxon>
        <taxon>Natronincolaceae</taxon>
        <taxon>Anaerovirgula</taxon>
    </lineage>
</organism>
<feature type="domain" description="ABC transporter" evidence="5">
    <location>
        <begin position="50"/>
        <end position="99"/>
    </location>
</feature>
<dbReference type="GO" id="GO:0016887">
    <property type="term" value="F:ATP hydrolysis activity"/>
    <property type="evidence" value="ECO:0007669"/>
    <property type="project" value="InterPro"/>
</dbReference>
<dbReference type="EMBL" id="FZOJ01000019">
    <property type="protein sequence ID" value="SNS73521.1"/>
    <property type="molecule type" value="Genomic_DNA"/>
</dbReference>
<accession>A0A239GX58</accession>
<keyword evidence="2" id="KW-0812">Transmembrane</keyword>
<evidence type="ECO:0000313" key="7">
    <source>
        <dbReference type="Proteomes" id="UP000198304"/>
    </source>
</evidence>
<proteinExistence type="predicted"/>
<dbReference type="InterPro" id="IPR039421">
    <property type="entry name" value="Type_1_exporter"/>
</dbReference>
<evidence type="ECO:0000256" key="3">
    <source>
        <dbReference type="ARBA" id="ARBA00022989"/>
    </source>
</evidence>
<dbReference type="GO" id="GO:0015421">
    <property type="term" value="F:ABC-type oligopeptide transporter activity"/>
    <property type="evidence" value="ECO:0007669"/>
    <property type="project" value="TreeGrafter"/>
</dbReference>
<evidence type="ECO:0000259" key="5">
    <source>
        <dbReference type="Pfam" id="PF00005"/>
    </source>
</evidence>
<keyword evidence="7" id="KW-1185">Reference proteome</keyword>
<dbReference type="Gene3D" id="3.40.50.300">
    <property type="entry name" value="P-loop containing nucleotide triphosphate hydrolases"/>
    <property type="match status" value="1"/>
</dbReference>
<evidence type="ECO:0000256" key="2">
    <source>
        <dbReference type="ARBA" id="ARBA00022692"/>
    </source>
</evidence>
<protein>
    <submittedName>
        <fullName evidence="6">ABC transporter</fullName>
    </submittedName>
</protein>
<gene>
    <name evidence="6" type="ORF">SAMN05446037_10198</name>
</gene>
<dbReference type="Proteomes" id="UP000198304">
    <property type="component" value="Unassembled WGS sequence"/>
</dbReference>